<feature type="compositionally biased region" description="Basic and acidic residues" evidence="4">
    <location>
        <begin position="591"/>
        <end position="603"/>
    </location>
</feature>
<feature type="compositionally biased region" description="Acidic residues" evidence="4">
    <location>
        <begin position="661"/>
        <end position="672"/>
    </location>
</feature>
<keyword evidence="2 3" id="KW-0175">Coiled coil</keyword>
<dbReference type="Pfam" id="PF11559">
    <property type="entry name" value="ADIP"/>
    <property type="match status" value="1"/>
</dbReference>
<name>A0ABQ0CPN7_9HYPO</name>
<sequence>MIDTDNLRTASLYINNQLLSRGLLRDGDSIDFAGTRRSDEEDAEVLGRIISILNDLILRRDRDAEHRESLSTSMHAMRAENLKLIADLARTNDKYTEAQRKADLATRAESTLKTQLKSAEANARALKEDVARMRSLVAQSRSCCATEIRRRDRQIDTLKKQLGEAGRSRGTRANPALTTITVTGDVGNERDNTTTISNSSHYDSELRGETNTTLANLARHLTEENDALLGVMQQTMAQLRDMSGWVADTKEDEEVRKRPTCEDMAAELDSILDHMRTILTNPSFVPIEEVVTREEEINRLKTGWVKMENRWKDAVHLMDGWRKRMASSGKPVCDEDLQMGMRLSPVRVKDLDETRVFAADHGLSAVKEEPEENDAHEFLHSPCPRNAEEPDYAAGEDFDDVGGDSDSDAANHEDHVPEDEYPVADGSQGMFNQPDQESMHEHVQEESLESAALPGRPQPSPLVNSSSAGNRGFLRNEKLRFGPSHHGSNGDESAPTSESKSMRSLPVRPRALASQSRLPSRVHRPAERPRSPSRTSLDDALLPTKRDAEMPPAPAPPGNDEHDDPVEAADEIDETQKQTSTLTTHSSSTRVESRTKPPRDTEPKPAQSPLTMSNIASKLAASEREADAARVRAKLKAARGSTRGVSRPIVSTSAPTATVDVEVEVEAPPEEEVASKTRREQQETARDPAKQDLGPSDSLAKPEKRKRDRKVGKTASRRRSTLSPMELKALISGEAL</sequence>
<feature type="compositionally biased region" description="Low complexity" evidence="4">
    <location>
        <begin position="579"/>
        <end position="589"/>
    </location>
</feature>
<feature type="compositionally biased region" description="Acidic residues" evidence="4">
    <location>
        <begin position="389"/>
        <end position="407"/>
    </location>
</feature>
<protein>
    <recommendedName>
        <fullName evidence="7">NIMA interactive protein</fullName>
    </recommendedName>
</protein>
<organism evidence="5 6">
    <name type="scientific">Epichloe bromicola</name>
    <dbReference type="NCBI Taxonomy" id="79588"/>
    <lineage>
        <taxon>Eukaryota</taxon>
        <taxon>Fungi</taxon>
        <taxon>Dikarya</taxon>
        <taxon>Ascomycota</taxon>
        <taxon>Pezizomycotina</taxon>
        <taxon>Sordariomycetes</taxon>
        <taxon>Hypocreomycetidae</taxon>
        <taxon>Hypocreales</taxon>
        <taxon>Clavicipitaceae</taxon>
        <taxon>Epichloe</taxon>
    </lineage>
</organism>
<feature type="compositionally biased region" description="Acidic residues" evidence="4">
    <location>
        <begin position="561"/>
        <end position="573"/>
    </location>
</feature>
<reference evidence="6" key="1">
    <citation type="submission" date="2024-06" db="EMBL/GenBank/DDBJ databases">
        <title>Draft Genome Sequences of Epichloe bromicola Strains Isolated from Elymus ciliaris.</title>
        <authorList>
            <consortium name="Epichloe bromicola genome sequencing consortium"/>
            <person name="Miura A."/>
            <person name="Imano S."/>
            <person name="Ashida A."/>
            <person name="Sato I."/>
            <person name="Chiba S."/>
            <person name="Tanaka A."/>
            <person name="Camagna M."/>
            <person name="Takemoto D."/>
        </authorList>
    </citation>
    <scope>NUCLEOTIDE SEQUENCE [LARGE SCALE GENOMIC DNA]</scope>
    <source>
        <strain evidence="6">DP</strain>
    </source>
</reference>
<accession>A0ABQ0CPN7</accession>
<gene>
    <name evidence="5" type="primary">g3736</name>
    <name evidence="5" type="ORF">EsDP_00003736</name>
</gene>
<proteinExistence type="inferred from homology"/>
<evidence type="ECO:0000313" key="6">
    <source>
        <dbReference type="Proteomes" id="UP001562357"/>
    </source>
</evidence>
<keyword evidence="6" id="KW-1185">Reference proteome</keyword>
<feature type="coiled-coil region" evidence="3">
    <location>
        <begin position="88"/>
        <end position="136"/>
    </location>
</feature>
<evidence type="ECO:0000256" key="2">
    <source>
        <dbReference type="ARBA" id="ARBA00023054"/>
    </source>
</evidence>
<evidence type="ECO:0008006" key="7">
    <source>
        <dbReference type="Google" id="ProtNLM"/>
    </source>
</evidence>
<feature type="compositionally biased region" description="Basic residues" evidence="4">
    <location>
        <begin position="703"/>
        <end position="720"/>
    </location>
</feature>
<evidence type="ECO:0000256" key="3">
    <source>
        <dbReference type="SAM" id="Coils"/>
    </source>
</evidence>
<dbReference type="EMBL" id="BAAFGZ010000126">
    <property type="protein sequence ID" value="GAB0135396.1"/>
    <property type="molecule type" value="Genomic_DNA"/>
</dbReference>
<feature type="compositionally biased region" description="Polar residues" evidence="4">
    <location>
        <begin position="486"/>
        <end position="499"/>
    </location>
</feature>
<comment type="caution">
    <text evidence="5">The sequence shown here is derived from an EMBL/GenBank/DDBJ whole genome shotgun (WGS) entry which is preliminary data.</text>
</comment>
<dbReference type="InterPro" id="IPR021622">
    <property type="entry name" value="Afadin/alpha-actinin-bd"/>
</dbReference>
<feature type="compositionally biased region" description="Basic and acidic residues" evidence="4">
    <location>
        <begin position="673"/>
        <end position="690"/>
    </location>
</feature>
<evidence type="ECO:0000313" key="5">
    <source>
        <dbReference type="EMBL" id="GAB0135396.1"/>
    </source>
</evidence>
<comment type="similarity">
    <text evidence="1">Belongs to the ADIP family.</text>
</comment>
<dbReference type="Proteomes" id="UP001562357">
    <property type="component" value="Unassembled WGS sequence"/>
</dbReference>
<feature type="compositionally biased region" description="Basic and acidic residues" evidence="4">
    <location>
        <begin position="621"/>
        <end position="630"/>
    </location>
</feature>
<evidence type="ECO:0000256" key="4">
    <source>
        <dbReference type="SAM" id="MobiDB-lite"/>
    </source>
</evidence>
<feature type="region of interest" description="Disordered" evidence="4">
    <location>
        <begin position="364"/>
        <end position="736"/>
    </location>
</feature>
<evidence type="ECO:0000256" key="1">
    <source>
        <dbReference type="ARBA" id="ARBA00009291"/>
    </source>
</evidence>